<dbReference type="SUPFAM" id="SSF52833">
    <property type="entry name" value="Thioredoxin-like"/>
    <property type="match status" value="1"/>
</dbReference>
<dbReference type="PANTHER" id="PTHR13887:SF41">
    <property type="entry name" value="THIOREDOXIN SUPERFAMILY PROTEIN"/>
    <property type="match status" value="1"/>
</dbReference>
<dbReference type="GeneID" id="25411154"/>
<dbReference type="OrthoDB" id="1930760at2759"/>
<keyword evidence="4" id="KW-1185">Reference proteome</keyword>
<organism evidence="3 4">
    <name type="scientific">Aureobasidium namibiae CBS 147.97</name>
    <dbReference type="NCBI Taxonomy" id="1043004"/>
    <lineage>
        <taxon>Eukaryota</taxon>
        <taxon>Fungi</taxon>
        <taxon>Dikarya</taxon>
        <taxon>Ascomycota</taxon>
        <taxon>Pezizomycotina</taxon>
        <taxon>Dothideomycetes</taxon>
        <taxon>Dothideomycetidae</taxon>
        <taxon>Dothideales</taxon>
        <taxon>Saccotheciaceae</taxon>
        <taxon>Aureobasidium</taxon>
    </lineage>
</organism>
<feature type="domain" description="DSBA-like thioredoxin" evidence="2">
    <location>
        <begin position="9"/>
        <end position="210"/>
    </location>
</feature>
<dbReference type="RefSeq" id="XP_013426282.1">
    <property type="nucleotide sequence ID" value="XM_013570828.1"/>
</dbReference>
<reference evidence="3 4" key="1">
    <citation type="journal article" date="2014" name="BMC Genomics">
        <title>Genome sequencing of four Aureobasidium pullulans varieties: biotechnological potential, stress tolerance, and description of new species.</title>
        <authorList>
            <person name="Gostin Ar C."/>
            <person name="Ohm R.A."/>
            <person name="Kogej T."/>
            <person name="Sonjak S."/>
            <person name="Turk M."/>
            <person name="Zajc J."/>
            <person name="Zalar P."/>
            <person name="Grube M."/>
            <person name="Sun H."/>
            <person name="Han J."/>
            <person name="Sharma A."/>
            <person name="Chiniquy J."/>
            <person name="Ngan C.Y."/>
            <person name="Lipzen A."/>
            <person name="Barry K."/>
            <person name="Grigoriev I.V."/>
            <person name="Gunde-Cimerman N."/>
        </authorList>
    </citation>
    <scope>NUCLEOTIDE SEQUENCE [LARGE SCALE GENOMIC DNA]</scope>
    <source>
        <strain evidence="3 4">CBS 147.97</strain>
    </source>
</reference>
<dbReference type="InterPro" id="IPR036249">
    <property type="entry name" value="Thioredoxin-like_sf"/>
</dbReference>
<gene>
    <name evidence="3" type="ORF">M436DRAFT_49890</name>
</gene>
<evidence type="ECO:0000313" key="3">
    <source>
        <dbReference type="EMBL" id="KEQ72077.1"/>
    </source>
</evidence>
<evidence type="ECO:0000256" key="1">
    <source>
        <dbReference type="SAM" id="MobiDB-lite"/>
    </source>
</evidence>
<dbReference type="HOGENOM" id="CLU_069253_0_1_1"/>
<dbReference type="EMBL" id="KL584712">
    <property type="protein sequence ID" value="KEQ72077.1"/>
    <property type="molecule type" value="Genomic_DNA"/>
</dbReference>
<dbReference type="Proteomes" id="UP000027730">
    <property type="component" value="Unassembled WGS sequence"/>
</dbReference>
<dbReference type="CDD" id="cd03024">
    <property type="entry name" value="DsbA_FrnE"/>
    <property type="match status" value="1"/>
</dbReference>
<dbReference type="InterPro" id="IPR001853">
    <property type="entry name" value="DSBA-like_thioredoxin_dom"/>
</dbReference>
<evidence type="ECO:0000313" key="4">
    <source>
        <dbReference type="Proteomes" id="UP000027730"/>
    </source>
</evidence>
<dbReference type="Pfam" id="PF01323">
    <property type="entry name" value="DSBA"/>
    <property type="match status" value="1"/>
</dbReference>
<sequence>MASPKTINIKVYSDTICPWCYIGLRTLEQAMTLYQRTYPGASEDVFHIIWSPYYLDANLPTPGILASTRVAQKNGAERTEGIMMRLKRVGQAHGINFSFAGKVGNTRDSHRMMYLAGLKGEDVQMKLAKELFAMHFEGDTDITCYDDLLKASIAAGLTEQEATEWLDSDNGGPEVDEEAQRARDSGVNSVPTFEVNGRKLEGAEDVSAFYEVFAGIKSSG</sequence>
<dbReference type="AlphaFoldDB" id="A0A074WQV5"/>
<evidence type="ECO:0000259" key="2">
    <source>
        <dbReference type="Pfam" id="PF01323"/>
    </source>
</evidence>
<dbReference type="GO" id="GO:0016491">
    <property type="term" value="F:oxidoreductase activity"/>
    <property type="evidence" value="ECO:0007669"/>
    <property type="project" value="InterPro"/>
</dbReference>
<accession>A0A074WQV5</accession>
<dbReference type="PANTHER" id="PTHR13887">
    <property type="entry name" value="GLUTATHIONE S-TRANSFERASE KAPPA"/>
    <property type="match status" value="1"/>
</dbReference>
<name>A0A074WQV5_9PEZI</name>
<feature type="region of interest" description="Disordered" evidence="1">
    <location>
        <begin position="166"/>
        <end position="188"/>
    </location>
</feature>
<dbReference type="Gene3D" id="3.40.30.10">
    <property type="entry name" value="Glutaredoxin"/>
    <property type="match status" value="1"/>
</dbReference>
<proteinExistence type="predicted"/>
<protein>
    <submittedName>
        <fullName evidence="3">Thioredoxin-like protein</fullName>
    </submittedName>
</protein>